<comment type="caution">
    <text evidence="2">The sequence shown here is derived from an EMBL/GenBank/DDBJ whole genome shotgun (WGS) entry which is preliminary data.</text>
</comment>
<keyword evidence="3" id="KW-1185">Reference proteome</keyword>
<evidence type="ECO:0000313" key="2">
    <source>
        <dbReference type="EMBL" id="RUO19668.1"/>
    </source>
</evidence>
<dbReference type="Gene3D" id="3.30.2420.10">
    <property type="entry name" value="TonB"/>
    <property type="match status" value="1"/>
</dbReference>
<protein>
    <recommendedName>
        <fullName evidence="4">TonB C-terminal domain-containing protein</fullName>
    </recommendedName>
</protein>
<dbReference type="OrthoDB" id="6400285at2"/>
<dbReference type="EMBL" id="PIPJ01000007">
    <property type="protein sequence ID" value="RUO19668.1"/>
    <property type="molecule type" value="Genomic_DNA"/>
</dbReference>
<dbReference type="SUPFAM" id="SSF74653">
    <property type="entry name" value="TolA/TonB C-terminal domain"/>
    <property type="match status" value="1"/>
</dbReference>
<dbReference type="AlphaFoldDB" id="A0A432VTA9"/>
<feature type="chain" id="PRO_5019493760" description="TonB C-terminal domain-containing protein" evidence="1">
    <location>
        <begin position="21"/>
        <end position="372"/>
    </location>
</feature>
<dbReference type="InterPro" id="IPR011990">
    <property type="entry name" value="TPR-like_helical_dom_sf"/>
</dbReference>
<feature type="signal peptide" evidence="1">
    <location>
        <begin position="1"/>
        <end position="20"/>
    </location>
</feature>
<sequence length="372" mass="41939">MRWIAHFILSAFLITTVTLAATLTATLLSAPAIAQTDDERTMRHAIMAYTEKDFSSAFAQMQAYLPLASADAAYYLGLMSIEAQGADYDPVSSLAYLQAASEWNHPDAEHMAQQIEPHLNAEELAQAEAQFAALQNQVEVLLDYERFAEKELPRPERTRARAPRYPRDYAARRMETWLTVMQVVSPEGKVITALPVENVPREFIREYNRVEGAWRYEEVEKPYPLSVRLLFEIETAKDDEYETINDIYEQTLSLAMAGVPEQQMYLTLLASTRGARLEHEGLLQASDNSRDWLERAARGGYRTAQRYLAIHSSSRVWGEYLVSQGDLTAMAFYGTKLYTFAADPELAAYGEELVREAAAAGNENAKAILAHF</sequence>
<dbReference type="Gene3D" id="1.25.40.10">
    <property type="entry name" value="Tetratricopeptide repeat domain"/>
    <property type="match status" value="1"/>
</dbReference>
<dbReference type="Proteomes" id="UP000288395">
    <property type="component" value="Unassembled WGS sequence"/>
</dbReference>
<dbReference type="SUPFAM" id="SSF81901">
    <property type="entry name" value="HCP-like"/>
    <property type="match status" value="1"/>
</dbReference>
<gene>
    <name evidence="2" type="ORF">CWE08_09565</name>
</gene>
<dbReference type="RefSeq" id="WP_126767794.1">
    <property type="nucleotide sequence ID" value="NZ_PIPJ01000007.1"/>
</dbReference>
<accession>A0A432VTA9</accession>
<evidence type="ECO:0000256" key="1">
    <source>
        <dbReference type="SAM" id="SignalP"/>
    </source>
</evidence>
<keyword evidence="1" id="KW-0732">Signal</keyword>
<reference evidence="3" key="1">
    <citation type="journal article" date="2018" name="Front. Microbiol.">
        <title>Genome-Based Analysis Reveals the Taxonomy and Diversity of the Family Idiomarinaceae.</title>
        <authorList>
            <person name="Liu Y."/>
            <person name="Lai Q."/>
            <person name="Shao Z."/>
        </authorList>
    </citation>
    <scope>NUCLEOTIDE SEQUENCE [LARGE SCALE GENOMIC DNA]</scope>
    <source>
        <strain evidence="3">GBPy7</strain>
    </source>
</reference>
<organism evidence="2 3">
    <name type="scientific">Aliidiomarina iranensis</name>
    <dbReference type="NCBI Taxonomy" id="1434071"/>
    <lineage>
        <taxon>Bacteria</taxon>
        <taxon>Pseudomonadati</taxon>
        <taxon>Pseudomonadota</taxon>
        <taxon>Gammaproteobacteria</taxon>
        <taxon>Alteromonadales</taxon>
        <taxon>Idiomarinaceae</taxon>
        <taxon>Aliidiomarina</taxon>
    </lineage>
</organism>
<name>A0A432VTA9_9GAMM</name>
<evidence type="ECO:0008006" key="4">
    <source>
        <dbReference type="Google" id="ProtNLM"/>
    </source>
</evidence>
<evidence type="ECO:0000313" key="3">
    <source>
        <dbReference type="Proteomes" id="UP000288395"/>
    </source>
</evidence>
<proteinExistence type="predicted"/>